<name>A0A9P4JF50_9PLEO</name>
<feature type="compositionally biased region" description="Basic residues" evidence="1">
    <location>
        <begin position="32"/>
        <end position="42"/>
    </location>
</feature>
<evidence type="ECO:0000313" key="2">
    <source>
        <dbReference type="EMBL" id="KAF2198256.1"/>
    </source>
</evidence>
<reference evidence="2" key="1">
    <citation type="journal article" date="2020" name="Stud. Mycol.">
        <title>101 Dothideomycetes genomes: a test case for predicting lifestyles and emergence of pathogens.</title>
        <authorList>
            <person name="Haridas S."/>
            <person name="Albert R."/>
            <person name="Binder M."/>
            <person name="Bloem J."/>
            <person name="Labutti K."/>
            <person name="Salamov A."/>
            <person name="Andreopoulos B."/>
            <person name="Baker S."/>
            <person name="Barry K."/>
            <person name="Bills G."/>
            <person name="Bluhm B."/>
            <person name="Cannon C."/>
            <person name="Castanera R."/>
            <person name="Culley D."/>
            <person name="Daum C."/>
            <person name="Ezra D."/>
            <person name="Gonzalez J."/>
            <person name="Henrissat B."/>
            <person name="Kuo A."/>
            <person name="Liang C."/>
            <person name="Lipzen A."/>
            <person name="Lutzoni F."/>
            <person name="Magnuson J."/>
            <person name="Mondo S."/>
            <person name="Nolan M."/>
            <person name="Ohm R."/>
            <person name="Pangilinan J."/>
            <person name="Park H.-J."/>
            <person name="Ramirez L."/>
            <person name="Alfaro M."/>
            <person name="Sun H."/>
            <person name="Tritt A."/>
            <person name="Yoshinaga Y."/>
            <person name="Zwiers L.-H."/>
            <person name="Turgeon B."/>
            <person name="Goodwin S."/>
            <person name="Spatafora J."/>
            <person name="Crous P."/>
            <person name="Grigoriev I."/>
        </authorList>
    </citation>
    <scope>NUCLEOTIDE SEQUENCE</scope>
    <source>
        <strain evidence="2">ATCC 74209</strain>
    </source>
</reference>
<comment type="caution">
    <text evidence="2">The sequence shown here is derived from an EMBL/GenBank/DDBJ whole genome shotgun (WGS) entry which is preliminary data.</text>
</comment>
<dbReference type="AlphaFoldDB" id="A0A9P4JF50"/>
<evidence type="ECO:0000256" key="1">
    <source>
        <dbReference type="SAM" id="MobiDB-lite"/>
    </source>
</evidence>
<dbReference type="EMBL" id="ML994158">
    <property type="protein sequence ID" value="KAF2198256.1"/>
    <property type="molecule type" value="Genomic_DNA"/>
</dbReference>
<dbReference type="OrthoDB" id="5398396at2759"/>
<accession>A0A9P4JF50</accession>
<organism evidence="2 3">
    <name type="scientific">Delitschia confertaspora ATCC 74209</name>
    <dbReference type="NCBI Taxonomy" id="1513339"/>
    <lineage>
        <taxon>Eukaryota</taxon>
        <taxon>Fungi</taxon>
        <taxon>Dikarya</taxon>
        <taxon>Ascomycota</taxon>
        <taxon>Pezizomycotina</taxon>
        <taxon>Dothideomycetes</taxon>
        <taxon>Pleosporomycetidae</taxon>
        <taxon>Pleosporales</taxon>
        <taxon>Delitschiaceae</taxon>
        <taxon>Delitschia</taxon>
    </lineage>
</organism>
<feature type="region of interest" description="Disordered" evidence="1">
    <location>
        <begin position="1"/>
        <end position="42"/>
    </location>
</feature>
<sequence length="159" mass="17551">MGWFSSSSRSNHHTSSRPGYARSYAGSSYSSHSHRSSTSHYKRRPRDGYIQYLYHKLKDFLHQIWRYARRHPYKVFFMVIMPLVSGGVLHKLARKFGVNLPNIGGSSRGGAYGGGRDGGNGYYGSMGYEGEMRNGIGLQSLASGIGGLASVAKMAQAFM</sequence>
<proteinExistence type="predicted"/>
<feature type="compositionally biased region" description="Low complexity" evidence="1">
    <location>
        <begin position="16"/>
        <end position="31"/>
    </location>
</feature>
<evidence type="ECO:0000313" key="3">
    <source>
        <dbReference type="Proteomes" id="UP000799536"/>
    </source>
</evidence>
<dbReference type="Proteomes" id="UP000799536">
    <property type="component" value="Unassembled WGS sequence"/>
</dbReference>
<gene>
    <name evidence="2" type="ORF">GQ43DRAFT_169426</name>
</gene>
<keyword evidence="3" id="KW-1185">Reference proteome</keyword>
<protein>
    <submittedName>
        <fullName evidence="2">Uncharacterized protein</fullName>
    </submittedName>
</protein>